<evidence type="ECO:0000256" key="12">
    <source>
        <dbReference type="ARBA" id="ARBA00033342"/>
    </source>
</evidence>
<dbReference type="InterPro" id="IPR019998">
    <property type="entry name" value="Membr_insert_YidC"/>
</dbReference>
<proteinExistence type="inferred from homology"/>
<dbReference type="Gene3D" id="2.70.98.90">
    <property type="match status" value="1"/>
</dbReference>
<feature type="transmembrane region" description="Helical" evidence="13">
    <location>
        <begin position="370"/>
        <end position="390"/>
    </location>
</feature>
<dbReference type="NCBIfam" id="TIGR03593">
    <property type="entry name" value="yidC_nterm"/>
    <property type="match status" value="1"/>
</dbReference>
<dbReference type="OrthoDB" id="9780552at2"/>
<evidence type="ECO:0000256" key="4">
    <source>
        <dbReference type="ARBA" id="ARBA00022448"/>
    </source>
</evidence>
<evidence type="ECO:0000256" key="3">
    <source>
        <dbReference type="ARBA" id="ARBA00015325"/>
    </source>
</evidence>
<dbReference type="PANTHER" id="PTHR12428">
    <property type="entry name" value="OXA1"/>
    <property type="match status" value="1"/>
</dbReference>
<evidence type="ECO:0000313" key="18">
    <source>
        <dbReference type="Proteomes" id="UP000193862"/>
    </source>
</evidence>
<evidence type="ECO:0000256" key="10">
    <source>
        <dbReference type="ARBA" id="ARBA00023186"/>
    </source>
</evidence>
<keyword evidence="10 13" id="KW-0143">Chaperone</keyword>
<dbReference type="CDD" id="cd20070">
    <property type="entry name" value="5TM_YidC_Alb3"/>
    <property type="match status" value="1"/>
</dbReference>
<name>A0A1Y5SZ75_9RHOB</name>
<comment type="subcellular location">
    <subcellularLocation>
        <location evidence="1">Cell inner membrane</location>
        <topology evidence="1">Multi-pass membrane protein</topology>
    </subcellularLocation>
    <subcellularLocation>
        <location evidence="13">Cell membrane</location>
        <topology evidence="13">Multi-pass membrane protein</topology>
    </subcellularLocation>
</comment>
<evidence type="ECO:0000259" key="16">
    <source>
        <dbReference type="Pfam" id="PF14849"/>
    </source>
</evidence>
<dbReference type="Proteomes" id="UP000193862">
    <property type="component" value="Unassembled WGS sequence"/>
</dbReference>
<reference evidence="17 18" key="1">
    <citation type="submission" date="2017-03" db="EMBL/GenBank/DDBJ databases">
        <authorList>
            <person name="Afonso C.L."/>
            <person name="Miller P.J."/>
            <person name="Scott M.A."/>
            <person name="Spackman E."/>
            <person name="Goraichik I."/>
            <person name="Dimitrov K.M."/>
            <person name="Suarez D.L."/>
            <person name="Swayne D.E."/>
        </authorList>
    </citation>
    <scope>NUCLEOTIDE SEQUENCE [LARGE SCALE GENOMIC DNA]</scope>
    <source>
        <strain evidence="17 18">CECT 8620</strain>
    </source>
</reference>
<protein>
    <recommendedName>
        <fullName evidence="3 13">Membrane protein insertase YidC</fullName>
    </recommendedName>
    <alternativeName>
        <fullName evidence="12 13">Foldase YidC</fullName>
    </alternativeName>
    <alternativeName>
        <fullName evidence="11 13">Membrane integrase YidC</fullName>
    </alternativeName>
    <alternativeName>
        <fullName evidence="13">Membrane protein YidC</fullName>
    </alternativeName>
</protein>
<feature type="transmembrane region" description="Helical" evidence="13">
    <location>
        <begin position="498"/>
        <end position="518"/>
    </location>
</feature>
<feature type="transmembrane region" description="Helical" evidence="13">
    <location>
        <begin position="7"/>
        <end position="25"/>
    </location>
</feature>
<evidence type="ECO:0000256" key="5">
    <source>
        <dbReference type="ARBA" id="ARBA00022475"/>
    </source>
</evidence>
<sequence>MDNQNKNLILAVVLSGIVLLAWTYFFPPAEQPAITAPSEVTTQAGDLPTPSASDATTSTTAPETPTTAAADAGRVEIDSARLIGSISLQGGRVDDVSLKDYTVSLDSDELVTLLSPVGSANAYYTVYGWTPGGDLQAADVPNSNTIWSVESGETLSTDTPVGLVWDNGNGLVFHREFSIDDEYLLTVSQSVENNTGAAVRLAPYGIIARHGLPDTKSYAVLHEGLVRLDDEELEEVKYKKMDNFPEANGVYTEEYAVTQNGWTGFTDKNWMTTLIPMPGQAFKSIATFAPAADLYTAQTILPTMDVAAGETAGVTTMLFAGAKEWEAIKHYQNDVGISRFVDSIDWGMFFFFTKPIFRLLHALNALIGNMGWSIIVLTLIIKGIMFPLAYKSYVSMARMKELQPEMEKLKEAAGDDKQKMQQGMMELYRKNKVNPASGCLPLILQIPVFFSLYKVIFVTIELRQAPWLGWIRDLSAPDPTSILNLFGLLPFAAPGPESMLAIISIGILPILLGLSMWLQQRLNPAPADPAQQMIFMWMPWVFMFMLGSFASGLVLYWITNNTITFTQQYLIMRSHGHKPDVLGNILRTLRLKKKEAAAK</sequence>
<evidence type="ECO:0000256" key="9">
    <source>
        <dbReference type="ARBA" id="ARBA00023136"/>
    </source>
</evidence>
<keyword evidence="5 13" id="KW-1003">Cell membrane</keyword>
<evidence type="ECO:0000256" key="14">
    <source>
        <dbReference type="SAM" id="MobiDB-lite"/>
    </source>
</evidence>
<dbReference type="AlphaFoldDB" id="A0A1Y5SZ75"/>
<dbReference type="GO" id="GO:0005886">
    <property type="term" value="C:plasma membrane"/>
    <property type="evidence" value="ECO:0007669"/>
    <property type="project" value="UniProtKB-SubCell"/>
</dbReference>
<evidence type="ECO:0000259" key="15">
    <source>
        <dbReference type="Pfam" id="PF02096"/>
    </source>
</evidence>
<evidence type="ECO:0000256" key="7">
    <source>
        <dbReference type="ARBA" id="ARBA00022927"/>
    </source>
</evidence>
<keyword evidence="7 13" id="KW-0653">Protein transport</keyword>
<dbReference type="NCBIfam" id="NF002353">
    <property type="entry name" value="PRK01318.1-4"/>
    <property type="match status" value="1"/>
</dbReference>
<feature type="transmembrane region" description="Helical" evidence="13">
    <location>
        <begin position="539"/>
        <end position="558"/>
    </location>
</feature>
<dbReference type="NCBIfam" id="TIGR03592">
    <property type="entry name" value="yidC_oxa1_cterm"/>
    <property type="match status" value="1"/>
</dbReference>
<dbReference type="EMBL" id="FWFS01000008">
    <property type="protein sequence ID" value="SLN51735.1"/>
    <property type="molecule type" value="Genomic_DNA"/>
</dbReference>
<dbReference type="RefSeq" id="WP_085836965.1">
    <property type="nucleotide sequence ID" value="NZ_FWFS01000008.1"/>
</dbReference>
<dbReference type="InterPro" id="IPR038221">
    <property type="entry name" value="YidC_periplasmic_sf"/>
</dbReference>
<dbReference type="GO" id="GO:0015031">
    <property type="term" value="P:protein transport"/>
    <property type="evidence" value="ECO:0007669"/>
    <property type="project" value="UniProtKB-KW"/>
</dbReference>
<feature type="compositionally biased region" description="Low complexity" evidence="14">
    <location>
        <begin position="48"/>
        <end position="72"/>
    </location>
</feature>
<keyword evidence="8 13" id="KW-1133">Transmembrane helix</keyword>
<keyword evidence="4 13" id="KW-0813">Transport</keyword>
<dbReference type="InterPro" id="IPR047196">
    <property type="entry name" value="YidC_ALB_C"/>
</dbReference>
<evidence type="ECO:0000256" key="11">
    <source>
        <dbReference type="ARBA" id="ARBA00033245"/>
    </source>
</evidence>
<dbReference type="Pfam" id="PF14849">
    <property type="entry name" value="YidC_periplas"/>
    <property type="match status" value="1"/>
</dbReference>
<dbReference type="PANTHER" id="PTHR12428:SF65">
    <property type="entry name" value="CYTOCHROME C OXIDASE ASSEMBLY PROTEIN COX18, MITOCHONDRIAL"/>
    <property type="match status" value="1"/>
</dbReference>
<dbReference type="PRINTS" id="PR00701">
    <property type="entry name" value="60KDINNERMP"/>
</dbReference>
<dbReference type="PRINTS" id="PR01900">
    <property type="entry name" value="YIDCPROTEIN"/>
</dbReference>
<dbReference type="CDD" id="cd19961">
    <property type="entry name" value="EcYidC-like_peri"/>
    <property type="match status" value="1"/>
</dbReference>
<dbReference type="GO" id="GO:0051205">
    <property type="term" value="P:protein insertion into membrane"/>
    <property type="evidence" value="ECO:0007669"/>
    <property type="project" value="TreeGrafter"/>
</dbReference>
<keyword evidence="18" id="KW-1185">Reference proteome</keyword>
<feature type="region of interest" description="Disordered" evidence="14">
    <location>
        <begin position="40"/>
        <end position="72"/>
    </location>
</feature>
<keyword evidence="9 13" id="KW-0472">Membrane</keyword>
<feature type="domain" description="Membrane insertase YidC N-terminal" evidence="16">
    <location>
        <begin position="74"/>
        <end position="358"/>
    </location>
</feature>
<comment type="similarity">
    <text evidence="2 13">Belongs to the OXA1/ALB3/YidC family. Type 1 subfamily.</text>
</comment>
<accession>A0A1Y5SZ75</accession>
<dbReference type="InterPro" id="IPR028055">
    <property type="entry name" value="YidC/Oxa/ALB_C"/>
</dbReference>
<evidence type="ECO:0000256" key="1">
    <source>
        <dbReference type="ARBA" id="ARBA00004429"/>
    </source>
</evidence>
<feature type="transmembrane region" description="Helical" evidence="13">
    <location>
        <begin position="439"/>
        <end position="460"/>
    </location>
</feature>
<organism evidence="17 18">
    <name type="scientific">Aquimixticola soesokkakensis</name>
    <dbReference type="NCBI Taxonomy" id="1519096"/>
    <lineage>
        <taxon>Bacteria</taxon>
        <taxon>Pseudomonadati</taxon>
        <taxon>Pseudomonadota</taxon>
        <taxon>Alphaproteobacteria</taxon>
        <taxon>Rhodobacterales</taxon>
        <taxon>Paracoccaceae</taxon>
        <taxon>Aquimixticola</taxon>
    </lineage>
</organism>
<feature type="domain" description="Membrane insertase YidC/Oxa/ALB C-terminal" evidence="15">
    <location>
        <begin position="370"/>
        <end position="573"/>
    </location>
</feature>
<dbReference type="InterPro" id="IPR028053">
    <property type="entry name" value="Membr_insert_YidC_N"/>
</dbReference>
<comment type="subunit">
    <text evidence="13">Interacts with the Sec translocase complex via SecD. Specifically interacts with transmembrane segments of nascent integral membrane proteins during membrane integration.</text>
</comment>
<evidence type="ECO:0000256" key="6">
    <source>
        <dbReference type="ARBA" id="ARBA00022692"/>
    </source>
</evidence>
<dbReference type="InterPro" id="IPR001708">
    <property type="entry name" value="YidC/ALB3/OXA1/COX18"/>
</dbReference>
<evidence type="ECO:0000256" key="8">
    <source>
        <dbReference type="ARBA" id="ARBA00022989"/>
    </source>
</evidence>
<dbReference type="Pfam" id="PF02096">
    <property type="entry name" value="60KD_IMP"/>
    <property type="match status" value="1"/>
</dbReference>
<comment type="function">
    <text evidence="13">Required for the insertion and/or proper folding and/or complex formation of integral membrane proteins into the membrane. Involved in integration of membrane proteins that insert both dependently and independently of the Sec translocase complex, as well as at least some lipoproteins. Aids folding of multispanning membrane proteins.</text>
</comment>
<evidence type="ECO:0000313" key="17">
    <source>
        <dbReference type="EMBL" id="SLN51735.1"/>
    </source>
</evidence>
<gene>
    <name evidence="13 17" type="primary">yidC</name>
    <name evidence="17" type="ORF">AQS8620_02236</name>
</gene>
<evidence type="ECO:0000256" key="2">
    <source>
        <dbReference type="ARBA" id="ARBA00010527"/>
    </source>
</evidence>
<dbReference type="HAMAP" id="MF_01810">
    <property type="entry name" value="YidC_type1"/>
    <property type="match status" value="1"/>
</dbReference>
<evidence type="ECO:0000256" key="13">
    <source>
        <dbReference type="HAMAP-Rule" id="MF_01810"/>
    </source>
</evidence>
<dbReference type="GO" id="GO:0032977">
    <property type="term" value="F:membrane insertase activity"/>
    <property type="evidence" value="ECO:0007669"/>
    <property type="project" value="InterPro"/>
</dbReference>
<keyword evidence="6 13" id="KW-0812">Transmembrane</keyword>